<proteinExistence type="predicted"/>
<protein>
    <recommendedName>
        <fullName evidence="11">Zinc/iron permease</fullName>
    </recommendedName>
</protein>
<evidence type="ECO:0000256" key="5">
    <source>
        <dbReference type="ARBA" id="ARBA00023034"/>
    </source>
</evidence>
<dbReference type="EMBL" id="HE797190">
    <property type="protein sequence ID" value="CCM05440.1"/>
    <property type="molecule type" value="Genomic_DNA"/>
</dbReference>
<feature type="transmembrane region" description="Helical" evidence="8">
    <location>
        <begin position="190"/>
        <end position="213"/>
    </location>
</feature>
<evidence type="ECO:0000256" key="6">
    <source>
        <dbReference type="ARBA" id="ARBA00023136"/>
    </source>
</evidence>
<dbReference type="InterPro" id="IPR045891">
    <property type="entry name" value="ZIP9"/>
</dbReference>
<dbReference type="GO" id="GO:0000139">
    <property type="term" value="C:Golgi membrane"/>
    <property type="evidence" value="ECO:0007669"/>
    <property type="project" value="UniProtKB-SubCell"/>
</dbReference>
<name>J4GVE6_9APHY</name>
<evidence type="ECO:0000256" key="7">
    <source>
        <dbReference type="SAM" id="MobiDB-lite"/>
    </source>
</evidence>
<evidence type="ECO:0000313" key="10">
    <source>
        <dbReference type="Proteomes" id="UP000006352"/>
    </source>
</evidence>
<evidence type="ECO:0000256" key="2">
    <source>
        <dbReference type="ARBA" id="ARBA00004394"/>
    </source>
</evidence>
<dbReference type="HOGENOM" id="CLU_028824_2_0_1"/>
<gene>
    <name evidence="9" type="ORF">FIBRA_07659</name>
</gene>
<evidence type="ECO:0000256" key="1">
    <source>
        <dbReference type="ARBA" id="ARBA00004127"/>
    </source>
</evidence>
<keyword evidence="6 8" id="KW-0472">Membrane</keyword>
<dbReference type="InterPro" id="IPR003689">
    <property type="entry name" value="ZIP"/>
</dbReference>
<keyword evidence="4 8" id="KW-1133">Transmembrane helix</keyword>
<evidence type="ECO:0000256" key="8">
    <source>
        <dbReference type="SAM" id="Phobius"/>
    </source>
</evidence>
<dbReference type="AlphaFoldDB" id="J4GVE6"/>
<dbReference type="PANTHER" id="PTHR16133:SF0">
    <property type="entry name" value="ZINC_IRON REGULATED TRANSPORTER-RELATED PROTEIN 102B, ISOFORM E"/>
    <property type="match status" value="1"/>
</dbReference>
<dbReference type="InParanoid" id="J4GVE6"/>
<keyword evidence="3 8" id="KW-0812">Transmembrane</keyword>
<feature type="region of interest" description="Disordered" evidence="7">
    <location>
        <begin position="121"/>
        <end position="142"/>
    </location>
</feature>
<feature type="transmembrane region" description="Helical" evidence="8">
    <location>
        <begin position="147"/>
        <end position="170"/>
    </location>
</feature>
<feature type="transmembrane region" description="Helical" evidence="8">
    <location>
        <begin position="62"/>
        <end position="81"/>
    </location>
</feature>
<organism evidence="9 10">
    <name type="scientific">Fibroporia radiculosa</name>
    <dbReference type="NCBI Taxonomy" id="599839"/>
    <lineage>
        <taxon>Eukaryota</taxon>
        <taxon>Fungi</taxon>
        <taxon>Dikarya</taxon>
        <taxon>Basidiomycota</taxon>
        <taxon>Agaricomycotina</taxon>
        <taxon>Agaricomycetes</taxon>
        <taxon>Polyporales</taxon>
        <taxon>Fibroporiaceae</taxon>
        <taxon>Fibroporia</taxon>
    </lineage>
</organism>
<evidence type="ECO:0008006" key="11">
    <source>
        <dbReference type="Google" id="ProtNLM"/>
    </source>
</evidence>
<feature type="transmembrane region" description="Helical" evidence="8">
    <location>
        <begin position="225"/>
        <end position="246"/>
    </location>
</feature>
<dbReference type="GO" id="GO:0046873">
    <property type="term" value="F:metal ion transmembrane transporter activity"/>
    <property type="evidence" value="ECO:0007669"/>
    <property type="project" value="InterPro"/>
</dbReference>
<feature type="transmembrane region" description="Helical" evidence="8">
    <location>
        <begin position="252"/>
        <end position="270"/>
    </location>
</feature>
<dbReference type="RefSeq" id="XP_012184723.1">
    <property type="nucleotide sequence ID" value="XM_012329333.1"/>
</dbReference>
<dbReference type="GO" id="GO:0006829">
    <property type="term" value="P:zinc ion transport"/>
    <property type="evidence" value="ECO:0007669"/>
    <property type="project" value="InterPro"/>
</dbReference>
<reference evidence="9 10" key="1">
    <citation type="journal article" date="2012" name="Appl. Environ. Microbiol.">
        <title>Short-read sequencing for genomic analysis of the brown rot fungus Fibroporia radiculosa.</title>
        <authorList>
            <person name="Tang J.D."/>
            <person name="Perkins A.D."/>
            <person name="Sonstegard T.S."/>
            <person name="Schroeder S.G."/>
            <person name="Burgess S.C."/>
            <person name="Diehl S.V."/>
        </authorList>
    </citation>
    <scope>NUCLEOTIDE SEQUENCE [LARGE SCALE GENOMIC DNA]</scope>
    <source>
        <strain evidence="9 10">TFFH 294</strain>
    </source>
</reference>
<dbReference type="Proteomes" id="UP000006352">
    <property type="component" value="Unassembled WGS sequence"/>
</dbReference>
<feature type="transmembrane region" description="Helical" evidence="8">
    <location>
        <begin position="291"/>
        <end position="310"/>
    </location>
</feature>
<dbReference type="STRING" id="599839.J4GVE6"/>
<comment type="subcellular location">
    <subcellularLocation>
        <location evidence="1">Endomembrane system</location>
        <topology evidence="1">Multi-pass membrane protein</topology>
    </subcellularLocation>
    <subcellularLocation>
        <location evidence="2">Golgi apparatus membrane</location>
    </subcellularLocation>
</comment>
<keyword evidence="5" id="KW-0333">Golgi apparatus</keyword>
<evidence type="ECO:0000256" key="3">
    <source>
        <dbReference type="ARBA" id="ARBA00022692"/>
    </source>
</evidence>
<keyword evidence="10" id="KW-1185">Reference proteome</keyword>
<dbReference type="Pfam" id="PF02535">
    <property type="entry name" value="Zip"/>
    <property type="match status" value="1"/>
</dbReference>
<evidence type="ECO:0000256" key="4">
    <source>
        <dbReference type="ARBA" id="ARBA00022989"/>
    </source>
</evidence>
<sequence length="317" mass="32873">MSVLLGAASFAVGMLPLFFTFSKSALARLSVFGTGLLLGAALGIIIPEGIETLAAASLPSELPTSAVALSLLTGFTFMLVVEQLHSTHAHDTRVSQLPSSPSHVPKSSAVEFEVELGELESTEGIESQAARTTATTQPRDISGKTRAYPLTLGLVMHALADGLALGSSALSDTSSGSVASDSAAPSNLSLVVFFALAIHKAPTALALTTSLLSTSLSRKECKKHIAAFSVATPTGTLASYAFLSYLGGSGESRWAAVALLFSGGTFLYVATVLRPVSVYGQSEDLGDKTRILLIVLGMFVPYAVGVIVGHEHEYGRQ</sequence>
<feature type="transmembrane region" description="Helical" evidence="8">
    <location>
        <begin position="29"/>
        <end position="50"/>
    </location>
</feature>
<accession>J4GVE6</accession>
<dbReference type="GeneID" id="24100351"/>
<dbReference type="PANTHER" id="PTHR16133">
    <property type="entry name" value="SOLUTE CARRIER FAMILY 39 ZINC TRANSPORTER , MEMBER 9-RELATED"/>
    <property type="match status" value="1"/>
</dbReference>
<feature type="transmembrane region" description="Helical" evidence="8">
    <location>
        <begin position="6"/>
        <end position="22"/>
    </location>
</feature>
<dbReference type="OrthoDB" id="19859at2759"/>
<evidence type="ECO:0000313" key="9">
    <source>
        <dbReference type="EMBL" id="CCM05440.1"/>
    </source>
</evidence>